<organism evidence="7 8">
    <name type="scientific">Monosiga brevicollis</name>
    <name type="common">Choanoflagellate</name>
    <dbReference type="NCBI Taxonomy" id="81824"/>
    <lineage>
        <taxon>Eukaryota</taxon>
        <taxon>Choanoflagellata</taxon>
        <taxon>Craspedida</taxon>
        <taxon>Salpingoecidae</taxon>
        <taxon>Monosiga</taxon>
    </lineage>
</organism>
<feature type="domain" description="EGF-like" evidence="6">
    <location>
        <begin position="1074"/>
        <end position="1109"/>
    </location>
</feature>
<dbReference type="SUPFAM" id="SSF56112">
    <property type="entry name" value="Protein kinase-like (PK-like)"/>
    <property type="match status" value="1"/>
</dbReference>
<keyword evidence="3" id="KW-1133">Transmembrane helix</keyword>
<keyword evidence="8" id="KW-1185">Reference proteome</keyword>
<feature type="compositionally biased region" description="Basic residues" evidence="2">
    <location>
        <begin position="1277"/>
        <end position="1289"/>
    </location>
</feature>
<feature type="non-terminal residue" evidence="7">
    <location>
        <position position="1396"/>
    </location>
</feature>
<proteinExistence type="predicted"/>
<dbReference type="InterPro" id="IPR000719">
    <property type="entry name" value="Prot_kinase_dom"/>
</dbReference>
<dbReference type="Gene3D" id="1.10.510.10">
    <property type="entry name" value="Transferase(Phosphotransferase) domain 1"/>
    <property type="match status" value="1"/>
</dbReference>
<evidence type="ECO:0008006" key="9">
    <source>
        <dbReference type="Google" id="ProtNLM"/>
    </source>
</evidence>
<keyword evidence="3" id="KW-0812">Transmembrane</keyword>
<dbReference type="PROSITE" id="PS50026">
    <property type="entry name" value="EGF_3"/>
    <property type="match status" value="1"/>
</dbReference>
<dbReference type="PROSITE" id="PS01186">
    <property type="entry name" value="EGF_2"/>
    <property type="match status" value="1"/>
</dbReference>
<dbReference type="InParanoid" id="A9V3E5"/>
<evidence type="ECO:0000259" key="6">
    <source>
        <dbReference type="PROSITE" id="PS50026"/>
    </source>
</evidence>
<dbReference type="RefSeq" id="XP_001747122.1">
    <property type="nucleotide sequence ID" value="XM_001747070.1"/>
</dbReference>
<feature type="signal peptide" evidence="4">
    <location>
        <begin position="1"/>
        <end position="22"/>
    </location>
</feature>
<dbReference type="PROSITE" id="PS50011">
    <property type="entry name" value="PROTEIN_KINASE_DOM"/>
    <property type="match status" value="1"/>
</dbReference>
<keyword evidence="4" id="KW-0732">Signal</keyword>
<dbReference type="eggNOG" id="KOG0192">
    <property type="taxonomic scope" value="Eukaryota"/>
</dbReference>
<keyword evidence="1" id="KW-0245">EGF-like domain</keyword>
<dbReference type="Pfam" id="PF00069">
    <property type="entry name" value="Pkinase"/>
    <property type="match status" value="1"/>
</dbReference>
<evidence type="ECO:0000256" key="4">
    <source>
        <dbReference type="SAM" id="SignalP"/>
    </source>
</evidence>
<dbReference type="PANTHER" id="PTHR23244:SF471">
    <property type="entry name" value="GUANINE NUCLEOTIDE-BINDING PROTEIN SUBUNIT BETA 1-RELATED"/>
    <property type="match status" value="1"/>
</dbReference>
<dbReference type="STRING" id="81824.A9V3E5"/>
<evidence type="ECO:0000313" key="8">
    <source>
        <dbReference type="Proteomes" id="UP000001357"/>
    </source>
</evidence>
<evidence type="ECO:0000256" key="2">
    <source>
        <dbReference type="SAM" id="MobiDB-lite"/>
    </source>
</evidence>
<keyword evidence="3" id="KW-0472">Membrane</keyword>
<dbReference type="InterPro" id="IPR000742">
    <property type="entry name" value="EGF"/>
</dbReference>
<dbReference type="EMBL" id="CH991556">
    <property type="protein sequence ID" value="EDQ88046.1"/>
    <property type="molecule type" value="Genomic_DNA"/>
</dbReference>
<dbReference type="OMA" id="GMEDFIC"/>
<comment type="caution">
    <text evidence="1">Lacks conserved residue(s) required for the propagation of feature annotation.</text>
</comment>
<dbReference type="KEGG" id="mbr:MONBRDRAFT_37707"/>
<dbReference type="Gene3D" id="2.120.10.80">
    <property type="entry name" value="Kelch-type beta propeller"/>
    <property type="match status" value="3"/>
</dbReference>
<dbReference type="eggNOG" id="KOG0379">
    <property type="taxonomic scope" value="Eukaryota"/>
</dbReference>
<dbReference type="Proteomes" id="UP000001357">
    <property type="component" value="Unassembled WGS sequence"/>
</dbReference>
<feature type="region of interest" description="Disordered" evidence="2">
    <location>
        <begin position="1264"/>
        <end position="1302"/>
    </location>
</feature>
<reference evidence="7 8" key="1">
    <citation type="journal article" date="2008" name="Nature">
        <title>The genome of the choanoflagellate Monosiga brevicollis and the origin of metazoans.</title>
        <authorList>
            <consortium name="JGI Sequencing"/>
            <person name="King N."/>
            <person name="Westbrook M.J."/>
            <person name="Young S.L."/>
            <person name="Kuo A."/>
            <person name="Abedin M."/>
            <person name="Chapman J."/>
            <person name="Fairclough S."/>
            <person name="Hellsten U."/>
            <person name="Isogai Y."/>
            <person name="Letunic I."/>
            <person name="Marr M."/>
            <person name="Pincus D."/>
            <person name="Putnam N."/>
            <person name="Rokas A."/>
            <person name="Wright K.J."/>
            <person name="Zuzow R."/>
            <person name="Dirks W."/>
            <person name="Good M."/>
            <person name="Goodstein D."/>
            <person name="Lemons D."/>
            <person name="Li W."/>
            <person name="Lyons J.B."/>
            <person name="Morris A."/>
            <person name="Nichols S."/>
            <person name="Richter D.J."/>
            <person name="Salamov A."/>
            <person name="Bork P."/>
            <person name="Lim W.A."/>
            <person name="Manning G."/>
            <person name="Miller W.T."/>
            <person name="McGinnis W."/>
            <person name="Shapiro H."/>
            <person name="Tjian R."/>
            <person name="Grigoriev I.V."/>
            <person name="Rokhsar D."/>
        </authorList>
    </citation>
    <scope>NUCLEOTIDE SEQUENCE [LARGE SCALE GENOMIC DNA]</scope>
    <source>
        <strain evidence="8">MX1 / ATCC 50154</strain>
    </source>
</reference>
<evidence type="ECO:0000256" key="1">
    <source>
        <dbReference type="PROSITE-ProRule" id="PRU00076"/>
    </source>
</evidence>
<feature type="domain" description="Protein kinase" evidence="5">
    <location>
        <begin position="1172"/>
        <end position="1396"/>
    </location>
</feature>
<dbReference type="GeneID" id="5892412"/>
<feature type="region of interest" description="Disordered" evidence="2">
    <location>
        <begin position="1308"/>
        <end position="1327"/>
    </location>
</feature>
<evidence type="ECO:0000259" key="5">
    <source>
        <dbReference type="PROSITE" id="PS50011"/>
    </source>
</evidence>
<dbReference type="SUPFAM" id="SSF117281">
    <property type="entry name" value="Kelch motif"/>
    <property type="match status" value="2"/>
</dbReference>
<dbReference type="Pfam" id="PF24681">
    <property type="entry name" value="Kelch_KLHDC2_KLHL20_DRC7"/>
    <property type="match status" value="2"/>
</dbReference>
<feature type="transmembrane region" description="Helical" evidence="3">
    <location>
        <begin position="1112"/>
        <end position="1134"/>
    </location>
</feature>
<feature type="chain" id="PRO_5002745055" description="Protein kinase domain-containing protein" evidence="4">
    <location>
        <begin position="23"/>
        <end position="1396"/>
    </location>
</feature>
<evidence type="ECO:0000313" key="7">
    <source>
        <dbReference type="EMBL" id="EDQ88046.1"/>
    </source>
</evidence>
<dbReference type="PANTHER" id="PTHR23244">
    <property type="entry name" value="KELCH REPEAT DOMAIN"/>
    <property type="match status" value="1"/>
</dbReference>
<dbReference type="InterPro" id="IPR011009">
    <property type="entry name" value="Kinase-like_dom_sf"/>
</dbReference>
<gene>
    <name evidence="7" type="ORF">MONBRDRAFT_37707</name>
</gene>
<dbReference type="GO" id="GO:0004672">
    <property type="term" value="F:protein kinase activity"/>
    <property type="evidence" value="ECO:0007669"/>
    <property type="project" value="InterPro"/>
</dbReference>
<accession>A9V3E5</accession>
<dbReference type="Gene3D" id="3.30.200.20">
    <property type="entry name" value="Phosphorylase Kinase, domain 1"/>
    <property type="match status" value="1"/>
</dbReference>
<dbReference type="InterPro" id="IPR015915">
    <property type="entry name" value="Kelch-typ_b-propeller"/>
</dbReference>
<evidence type="ECO:0000256" key="3">
    <source>
        <dbReference type="SAM" id="Phobius"/>
    </source>
</evidence>
<dbReference type="GO" id="GO:0005524">
    <property type="term" value="F:ATP binding"/>
    <property type="evidence" value="ECO:0007669"/>
    <property type="project" value="InterPro"/>
</dbReference>
<sequence>MSWVVVIRGAILFGLALGWGSAQTFWSATSEVEEIDPSCSVPGQSAICSADSVVVKDDNINVYEPLVTGMLIPDARAYHSAISAHEPTSNTTFLVRDSLLHIPSPHRASHGPLGAHTAIISLLSAWQVIFGGCQDSLTANTSGHNSGGALNDLWIFDLLKRAWFNVTFEDSFLIPRPRFAHACSPTCAKNAMICFGGLIPRKDISSTCEHGVPRPRGGLDAVEFSDEIWLLMGSVANHPRQWYSISPTPNKPVPMARAGHTLTSTSRGLILFGGAGLTTDNGTTTMVPLADLWILSCPDANHTNFNQTHLTWRRLNATAPNGTDIPARHSHTATVVATDVGGVYNETLIIFGGAANTEIPVEANSSYFNDIWALNLADLDNLQWVKVGAATFEGEQPMRRHSHVAAATRDNFIFVHGGASGDGDHLRDSWLMDPTAEVMRTWTNLSSWYYPGNSAFTFLTYATPRYLADRDRWGHTATMVDSDLQMAETILLYGGFYAEEYYSYTTTDMTEYYPRPQNMNLVLFLQDDFQGPFHRVEHTTLRYGRPRMQDPSGDVLCDCLDTDWTWNNLTYRGCQRPLGMEDFICPVGAACSQGSCWPQYGGGDALWNFCNDDKMLLFGGLYDGDVDHQAIADVAGVAWLYNIDEGSWMLDEIDHTVDVNTNSPGPIYHCVSFFCCACGPLGFNFLICVVCAGEHRHSMVRLSGYTLNEPLPIPGLAYGNHDAYVIFGGNSADINENTIVGRTFMYTPARLGITGQWSALENHMDESMVNAKLPRAGHAAAVHNYLDPQKRVQSDMYVFGGYYMRAWATHVSITGPSMFLKYNVHSQTWSSLSNNAKATLPPPRFFSTLLTFSVPFPMLVLFGGEQALSRQGTRFLNDVWIYDLKSEAWFSVSPLPDPVRGSVAPREGFVAVAHGTKMILYGGKRLINGTLMSEAACAASSFTCSYCDLWELDLSKMTRQALLNNSGAAQWRSLLDDTECDDFPSLRHAAGVISSGALHVFGGFQGTRGEPSSLLWRTRPGCINGTQSHSYFLVSCEHCPKSSYATGDGHHCCSPCTEFLSTNTTGADSPAMCNVCRHDFCNHHGTCSLVGGAPVCSCTFGFTALDNCKQPWWIIGGALLIATLVVGAVARSRWVQWQRHKKLRRAQLTQMQRQLTDASKGWLIREEELVLGERIDRRTRGMYGEVYRAKMGNFDVAVKKLSSQLMMLDAESYTAEFEREIQFMRSVRHPNLGNLLVTNTYVVKVADFGTSKLLDQAREDMVDLDGRSGVSRGSNARSRRRQPSRSAKPRSHEAARVGINGEAEPLLTSGVSSFSRSRDGDSDDATSLARSYTMTRGVGTPLYQAPEVLERQDYGIKVDVYSYGIVLNEIYTRTTPFSHLMGPDSHPSALFKAVME</sequence>
<name>A9V3E5_MONBE</name>
<protein>
    <recommendedName>
        <fullName evidence="9">Protein kinase domain-containing protein</fullName>
    </recommendedName>
</protein>